<name>A0A4V1RI56_9HYPH</name>
<reference evidence="1 2" key="1">
    <citation type="submission" date="2018-09" db="EMBL/GenBank/DDBJ databases">
        <authorList>
            <person name="Grouzdev D.S."/>
            <person name="Krutkina M.S."/>
        </authorList>
    </citation>
    <scope>NUCLEOTIDE SEQUENCE [LARGE SCALE GENOMIC DNA]</scope>
    <source>
        <strain evidence="1 2">RmlP001</strain>
    </source>
</reference>
<dbReference type="EMBL" id="QYBC01000020">
    <property type="protein sequence ID" value="RYB02403.1"/>
    <property type="molecule type" value="Genomic_DNA"/>
</dbReference>
<organism evidence="1 2">
    <name type="scientific">Lichenibacterium ramalinae</name>
    <dbReference type="NCBI Taxonomy" id="2316527"/>
    <lineage>
        <taxon>Bacteria</taxon>
        <taxon>Pseudomonadati</taxon>
        <taxon>Pseudomonadota</taxon>
        <taxon>Alphaproteobacteria</taxon>
        <taxon>Hyphomicrobiales</taxon>
        <taxon>Lichenihabitantaceae</taxon>
        <taxon>Lichenibacterium</taxon>
    </lineage>
</organism>
<sequence length="81" mass="8731">MLADVVLIEAQCRTLSVDYDRLFAFAESKGIASVDIMPTGPRRAAFEAAYRARARDTATEGLCGPLAAERAALIPGLFSQR</sequence>
<evidence type="ECO:0000313" key="1">
    <source>
        <dbReference type="EMBL" id="RYB02403.1"/>
    </source>
</evidence>
<keyword evidence="2" id="KW-1185">Reference proteome</keyword>
<protein>
    <submittedName>
        <fullName evidence="1">Uncharacterized protein</fullName>
    </submittedName>
</protein>
<dbReference type="OrthoDB" id="9930082at2"/>
<comment type="caution">
    <text evidence="1">The sequence shown here is derived from an EMBL/GenBank/DDBJ whole genome shotgun (WGS) entry which is preliminary data.</text>
</comment>
<dbReference type="AlphaFoldDB" id="A0A4V1RI56"/>
<reference evidence="1 2" key="2">
    <citation type="submission" date="2019-02" db="EMBL/GenBank/DDBJ databases">
        <title>'Lichenibacterium ramalinii' gen. nov. sp. nov., 'Lichenibacterium minor' gen. nov. sp. nov.</title>
        <authorList>
            <person name="Pankratov T."/>
        </authorList>
    </citation>
    <scope>NUCLEOTIDE SEQUENCE [LARGE SCALE GENOMIC DNA]</scope>
    <source>
        <strain evidence="1 2">RmlP001</strain>
    </source>
</reference>
<accession>A0A4V1RI56</accession>
<proteinExistence type="predicted"/>
<dbReference type="Proteomes" id="UP000289411">
    <property type="component" value="Unassembled WGS sequence"/>
</dbReference>
<evidence type="ECO:0000313" key="2">
    <source>
        <dbReference type="Proteomes" id="UP000289411"/>
    </source>
</evidence>
<gene>
    <name evidence="1" type="ORF">D3272_20960</name>
</gene>